<dbReference type="Pfam" id="PF14927">
    <property type="entry name" value="Neurensin"/>
    <property type="match status" value="1"/>
</dbReference>
<evidence type="ECO:0000313" key="3">
    <source>
        <dbReference type="Proteomes" id="UP000549394"/>
    </source>
</evidence>
<feature type="transmembrane region" description="Helical" evidence="1">
    <location>
        <begin position="81"/>
        <end position="104"/>
    </location>
</feature>
<dbReference type="Proteomes" id="UP000549394">
    <property type="component" value="Unassembled WGS sequence"/>
</dbReference>
<dbReference type="EMBL" id="CAJFCJ010000015">
    <property type="protein sequence ID" value="CAD5121721.1"/>
    <property type="molecule type" value="Genomic_DNA"/>
</dbReference>
<keyword evidence="3" id="KW-1185">Reference proteome</keyword>
<evidence type="ECO:0000256" key="1">
    <source>
        <dbReference type="SAM" id="Phobius"/>
    </source>
</evidence>
<keyword evidence="1" id="KW-1133">Transmembrane helix</keyword>
<organism evidence="2 3">
    <name type="scientific">Dimorphilus gyrociliatus</name>
    <dbReference type="NCBI Taxonomy" id="2664684"/>
    <lineage>
        <taxon>Eukaryota</taxon>
        <taxon>Metazoa</taxon>
        <taxon>Spiralia</taxon>
        <taxon>Lophotrochozoa</taxon>
        <taxon>Annelida</taxon>
        <taxon>Polychaeta</taxon>
        <taxon>Polychaeta incertae sedis</taxon>
        <taxon>Dinophilidae</taxon>
        <taxon>Dimorphilus</taxon>
    </lineage>
</organism>
<comment type="caution">
    <text evidence="2">The sequence shown here is derived from an EMBL/GenBank/DDBJ whole genome shotgun (WGS) entry which is preliminary data.</text>
</comment>
<evidence type="ECO:0000313" key="2">
    <source>
        <dbReference type="EMBL" id="CAD5121721.1"/>
    </source>
</evidence>
<protein>
    <submittedName>
        <fullName evidence="2">Uncharacterized protein</fullName>
    </submittedName>
</protein>
<name>A0A7I8VZQ5_9ANNE</name>
<gene>
    <name evidence="2" type="ORF">DGYR_LOCUS9634</name>
</gene>
<reference evidence="2 3" key="1">
    <citation type="submission" date="2020-08" db="EMBL/GenBank/DDBJ databases">
        <authorList>
            <person name="Hejnol A."/>
        </authorList>
    </citation>
    <scope>NUCLEOTIDE SEQUENCE [LARGE SCALE GENOMIC DNA]</scope>
</reference>
<accession>A0A7I8VZQ5</accession>
<keyword evidence="1" id="KW-0812">Transmembrane</keyword>
<keyword evidence="1" id="KW-0472">Membrane</keyword>
<dbReference type="AlphaFoldDB" id="A0A7I8VZQ5"/>
<sequence length="127" mass="14136">MDKEPLYSVSPEICCNTRISEEAQENANKLSFILTAIGVSLVIIGQIWPTSYEFNSDLPATEMESIEISMSNLQHKLEICVMSGLVVSSIGTILMASTVIYTLWESWVLSRTIIPNEVYLPNYGTVN</sequence>
<feature type="transmembrane region" description="Helical" evidence="1">
    <location>
        <begin position="30"/>
        <end position="48"/>
    </location>
</feature>
<proteinExistence type="predicted"/>